<organism evidence="5 6">
    <name type="scientific">Calicophoron daubneyi</name>
    <name type="common">Rumen fluke</name>
    <name type="synonym">Paramphistomum daubneyi</name>
    <dbReference type="NCBI Taxonomy" id="300641"/>
    <lineage>
        <taxon>Eukaryota</taxon>
        <taxon>Metazoa</taxon>
        <taxon>Spiralia</taxon>
        <taxon>Lophotrochozoa</taxon>
        <taxon>Platyhelminthes</taxon>
        <taxon>Trematoda</taxon>
        <taxon>Digenea</taxon>
        <taxon>Plagiorchiida</taxon>
        <taxon>Pronocephalata</taxon>
        <taxon>Paramphistomoidea</taxon>
        <taxon>Paramphistomidae</taxon>
        <taxon>Calicophoron</taxon>
    </lineage>
</organism>
<evidence type="ECO:0000259" key="4">
    <source>
        <dbReference type="SMART" id="SM00099"/>
    </source>
</evidence>
<dbReference type="PANTHER" id="PTHR17537:SF5">
    <property type="entry name" value="TRANSDUCER OF ERBB2, ISOFORM A"/>
    <property type="match status" value="1"/>
</dbReference>
<accession>A0AAV2TPD6</accession>
<evidence type="ECO:0000313" key="5">
    <source>
        <dbReference type="EMBL" id="CAL5138711.1"/>
    </source>
</evidence>
<dbReference type="Proteomes" id="UP001497525">
    <property type="component" value="Unassembled WGS sequence"/>
</dbReference>
<dbReference type="InterPro" id="IPR015676">
    <property type="entry name" value="Tob1/2"/>
</dbReference>
<evidence type="ECO:0000256" key="3">
    <source>
        <dbReference type="SAM" id="MobiDB-lite"/>
    </source>
</evidence>
<dbReference type="EMBL" id="CAXLJL010000523">
    <property type="protein sequence ID" value="CAL5138711.1"/>
    <property type="molecule type" value="Genomic_DNA"/>
</dbReference>
<name>A0AAV2TPD6_CALDB</name>
<gene>
    <name evidence="5" type="ORF">CDAUBV1_LOCUS13523</name>
</gene>
<dbReference type="SUPFAM" id="SSF160696">
    <property type="entry name" value="BTG domain-like"/>
    <property type="match status" value="1"/>
</dbReference>
<keyword evidence="2" id="KW-0597">Phosphoprotein</keyword>
<dbReference type="GO" id="GO:0003714">
    <property type="term" value="F:transcription corepressor activity"/>
    <property type="evidence" value="ECO:0007669"/>
    <property type="project" value="TreeGrafter"/>
</dbReference>
<dbReference type="InterPro" id="IPR002087">
    <property type="entry name" value="Anti_prolifrtn"/>
</dbReference>
<comment type="similarity">
    <text evidence="1">Belongs to the BTG family.</text>
</comment>
<evidence type="ECO:0000256" key="2">
    <source>
        <dbReference type="ARBA" id="ARBA00022553"/>
    </source>
</evidence>
<feature type="domain" description="Anti-proliferative protein" evidence="4">
    <location>
        <begin position="1"/>
        <end position="107"/>
    </location>
</feature>
<reference evidence="5" key="1">
    <citation type="submission" date="2024-06" db="EMBL/GenBank/DDBJ databases">
        <authorList>
            <person name="Liu X."/>
            <person name="Lenzi L."/>
            <person name="Haldenby T S."/>
            <person name="Uol C."/>
        </authorList>
    </citation>
    <scope>NUCLEOTIDE SEQUENCE</scope>
</reference>
<dbReference type="InterPro" id="IPR036054">
    <property type="entry name" value="BTG-like_sf"/>
</dbReference>
<dbReference type="GO" id="GO:0005737">
    <property type="term" value="C:cytoplasm"/>
    <property type="evidence" value="ECO:0007669"/>
    <property type="project" value="TreeGrafter"/>
</dbReference>
<dbReference type="PANTHER" id="PTHR17537">
    <property type="entry name" value="TRANSDUCER OF ERBB2 TOB"/>
    <property type="match status" value="1"/>
</dbReference>
<dbReference type="GO" id="GO:0005634">
    <property type="term" value="C:nucleus"/>
    <property type="evidence" value="ECO:0007669"/>
    <property type="project" value="TreeGrafter"/>
</dbReference>
<dbReference type="Gene3D" id="3.90.640.90">
    <property type="entry name" value="Anti-proliferative protein, N-terminal domain"/>
    <property type="match status" value="1"/>
</dbReference>
<feature type="region of interest" description="Disordered" evidence="3">
    <location>
        <begin position="695"/>
        <end position="726"/>
    </location>
</feature>
<dbReference type="Pfam" id="PF07742">
    <property type="entry name" value="BTG"/>
    <property type="match status" value="1"/>
</dbReference>
<dbReference type="SMART" id="SM00099">
    <property type="entry name" value="btg1"/>
    <property type="match status" value="1"/>
</dbReference>
<dbReference type="AlphaFoldDB" id="A0AAV2TPD6"/>
<evidence type="ECO:0000256" key="1">
    <source>
        <dbReference type="ARBA" id="ARBA00007989"/>
    </source>
</evidence>
<evidence type="ECO:0000313" key="6">
    <source>
        <dbReference type="Proteomes" id="UP001497525"/>
    </source>
</evidence>
<proteinExistence type="inferred from homology"/>
<sequence length="738" mass="80300">MLVEISVAVNYILSHLYTKLPRRRVDSFGEELERYLQGKFQQHWFPAEPLRDSAIRCISATGAHVDILLPEAAAISGLDWSEIQACLPDGLVISIDPGHVSCQYNPPHYAVNELNKYNASSFWPSASVSLSSSGCSSASSSISSSNMTPNNTQQTHQVLYCTQGSLFANYGQQWTESQTVNNTFLKTTRSEAEHGDHLATAAALSVLVDNEDNSAYHLDQEVLQNVGESLVPKNLWNSDQVGINFQGVGFKETPEQSDKEAALGGIDQYRADNVEVGTSKLTTSSLNWPQPDGESDSSFQALFNNTELSAPYRLEITNERMHTVPSMNRSLSNPPQSDSLALPSVSDFVATSTTNINSLRLNPTFQPKYDQTISPTFGLNPVFPQNLPALNATSANHFVQKSVSTPSFTAATFAQTKFGSTKLKNHTKRTPNRILSPTTVQQTFASLNGSCFVPQEPLTTAGVGSTQRMLSGTSSDISAFRRFMPNTSEMSANHAAKPIHIIGGNYSPNDRPVSGLMESSQLAFIPGTINRTENKPFPFNLHQKMGGHFSPNNLDDLLPCTLEGANVEGAFGKFNFPNNASGFWSSAAKRPYHDSVESSITLNPDWAASGSLQQPLYASLSGLRPDGSALGTQMRKDTVRNVNLEVTDDKCEENGDLHDEALLSTRMVNLLLEEDGPMDPGNHEVRLLNGLSNEEMHSSENQREENIASDTAEESANNVSGVDSVRSDSGIFTSLGTL</sequence>
<protein>
    <recommendedName>
        <fullName evidence="4">Anti-proliferative protein domain-containing protein</fullName>
    </recommendedName>
</protein>
<feature type="compositionally biased region" description="Basic and acidic residues" evidence="3">
    <location>
        <begin position="695"/>
        <end position="706"/>
    </location>
</feature>
<comment type="caution">
    <text evidence="5">The sequence shown here is derived from an EMBL/GenBank/DDBJ whole genome shotgun (WGS) entry which is preliminary data.</text>
</comment>